<organism evidence="2 3">
    <name type="scientific">Protea cynaroides</name>
    <dbReference type="NCBI Taxonomy" id="273540"/>
    <lineage>
        <taxon>Eukaryota</taxon>
        <taxon>Viridiplantae</taxon>
        <taxon>Streptophyta</taxon>
        <taxon>Embryophyta</taxon>
        <taxon>Tracheophyta</taxon>
        <taxon>Spermatophyta</taxon>
        <taxon>Magnoliopsida</taxon>
        <taxon>Proteales</taxon>
        <taxon>Proteaceae</taxon>
        <taxon>Protea</taxon>
    </lineage>
</organism>
<accession>A0A9Q0JU90</accession>
<comment type="caution">
    <text evidence="2">The sequence shown here is derived from an EMBL/GenBank/DDBJ whole genome shotgun (WGS) entry which is preliminary data.</text>
</comment>
<dbReference type="AlphaFoldDB" id="A0A9Q0JU90"/>
<dbReference type="Proteomes" id="UP001141806">
    <property type="component" value="Unassembled WGS sequence"/>
</dbReference>
<reference evidence="2" key="1">
    <citation type="journal article" date="2023" name="Plant J.">
        <title>The genome of the king protea, Protea cynaroides.</title>
        <authorList>
            <person name="Chang J."/>
            <person name="Duong T.A."/>
            <person name="Schoeman C."/>
            <person name="Ma X."/>
            <person name="Roodt D."/>
            <person name="Barker N."/>
            <person name="Li Z."/>
            <person name="Van de Peer Y."/>
            <person name="Mizrachi E."/>
        </authorList>
    </citation>
    <scope>NUCLEOTIDE SEQUENCE</scope>
    <source>
        <tissue evidence="2">Young leaves</tissue>
    </source>
</reference>
<protein>
    <submittedName>
        <fullName evidence="2">Uncharacterized protein</fullName>
    </submittedName>
</protein>
<keyword evidence="3" id="KW-1185">Reference proteome</keyword>
<sequence length="208" mass="22120">MELMQQQRKQRKQRRDLDHDNGGVGVEELVVDTEGELLFGVGAGALSLACSSTPYVSTASFGSSCSKTSANLSRSFNHLPDACLANCKAPSQSREETKEVNDDLVNAVEGAAVTDPATSLRSHEINQGCPENPSDPSGPCHLKEVPCSSKPAPSIQLLTMPSLSPLFCEPSSIFRIVPPIAVSPLLSIGPPMPSMPSVSFPIASRRYL</sequence>
<evidence type="ECO:0000256" key="1">
    <source>
        <dbReference type="SAM" id="MobiDB-lite"/>
    </source>
</evidence>
<gene>
    <name evidence="2" type="ORF">NE237_027462</name>
</gene>
<dbReference type="EMBL" id="JAMYWD010000012">
    <property type="protein sequence ID" value="KAJ4950630.1"/>
    <property type="molecule type" value="Genomic_DNA"/>
</dbReference>
<feature type="region of interest" description="Disordered" evidence="1">
    <location>
        <begin position="1"/>
        <end position="22"/>
    </location>
</feature>
<evidence type="ECO:0000313" key="3">
    <source>
        <dbReference type="Proteomes" id="UP001141806"/>
    </source>
</evidence>
<name>A0A9Q0JU90_9MAGN</name>
<evidence type="ECO:0000313" key="2">
    <source>
        <dbReference type="EMBL" id="KAJ4950630.1"/>
    </source>
</evidence>
<proteinExistence type="predicted"/>